<protein>
    <submittedName>
        <fullName evidence="1">Uncharacterized protein</fullName>
    </submittedName>
</protein>
<sequence>MTLQHCEEEHLTMCCKHVIDQENERTSQKKSPSVKVAEFPNTYETQLPITSTKKRRLDAMARFLLPEFVPFYQQLKAEIDNITGQAPAVQQCTIQVSIFIILYDTDLLSIKLSMTIIL</sequence>
<proteinExistence type="predicted"/>
<name>A0A1B6GTM2_9HEMI</name>
<reference evidence="1" key="1">
    <citation type="submission" date="2015-11" db="EMBL/GenBank/DDBJ databases">
        <title>De novo transcriptome assembly of four potential Pierce s Disease insect vectors from Arizona vineyards.</title>
        <authorList>
            <person name="Tassone E.E."/>
        </authorList>
    </citation>
    <scope>NUCLEOTIDE SEQUENCE</scope>
</reference>
<dbReference type="AlphaFoldDB" id="A0A1B6GTM2"/>
<dbReference type="EMBL" id="GECZ01004012">
    <property type="protein sequence ID" value="JAS65757.1"/>
    <property type="molecule type" value="Transcribed_RNA"/>
</dbReference>
<evidence type="ECO:0000313" key="1">
    <source>
        <dbReference type="EMBL" id="JAS65757.1"/>
    </source>
</evidence>
<gene>
    <name evidence="1" type="ORF">g.25702</name>
</gene>
<organism evidence="1">
    <name type="scientific">Cuerna arida</name>
    <dbReference type="NCBI Taxonomy" id="1464854"/>
    <lineage>
        <taxon>Eukaryota</taxon>
        <taxon>Metazoa</taxon>
        <taxon>Ecdysozoa</taxon>
        <taxon>Arthropoda</taxon>
        <taxon>Hexapoda</taxon>
        <taxon>Insecta</taxon>
        <taxon>Pterygota</taxon>
        <taxon>Neoptera</taxon>
        <taxon>Paraneoptera</taxon>
        <taxon>Hemiptera</taxon>
        <taxon>Auchenorrhyncha</taxon>
        <taxon>Membracoidea</taxon>
        <taxon>Cicadellidae</taxon>
        <taxon>Cicadellinae</taxon>
        <taxon>Proconiini</taxon>
        <taxon>Cuerna</taxon>
    </lineage>
</organism>
<accession>A0A1B6GTM2</accession>